<name>A0A9P7Y567_9FUNG</name>
<evidence type="ECO:0000313" key="2">
    <source>
        <dbReference type="EMBL" id="KAG9073125.1"/>
    </source>
</evidence>
<sequence>MDPAAQAQAELEQQQQQQQQQQKSNVVVHNNLVFLDTYPHSHLSTTADIIPPIDATPAIVATVPEPQGLMDATLSTDIQPVQVAPAAGQTLDDSGDCCCDGGSGDDGDCCIIM</sequence>
<evidence type="ECO:0000256" key="1">
    <source>
        <dbReference type="SAM" id="MobiDB-lite"/>
    </source>
</evidence>
<dbReference type="EMBL" id="JAHRHY010000001">
    <property type="protein sequence ID" value="KAG9073125.1"/>
    <property type="molecule type" value="Genomic_DNA"/>
</dbReference>
<evidence type="ECO:0000313" key="3">
    <source>
        <dbReference type="Proteomes" id="UP000707451"/>
    </source>
</evidence>
<keyword evidence="3" id="KW-1185">Reference proteome</keyword>
<feature type="compositionally biased region" description="Low complexity" evidence="1">
    <location>
        <begin position="1"/>
        <end position="22"/>
    </location>
</feature>
<comment type="caution">
    <text evidence="2">The sequence shown here is derived from an EMBL/GenBank/DDBJ whole genome shotgun (WGS) entry which is preliminary data.</text>
</comment>
<dbReference type="Proteomes" id="UP000707451">
    <property type="component" value="Unassembled WGS sequence"/>
</dbReference>
<organism evidence="2 3">
    <name type="scientific">Linnemannia hyalina</name>
    <dbReference type="NCBI Taxonomy" id="64524"/>
    <lineage>
        <taxon>Eukaryota</taxon>
        <taxon>Fungi</taxon>
        <taxon>Fungi incertae sedis</taxon>
        <taxon>Mucoromycota</taxon>
        <taxon>Mortierellomycotina</taxon>
        <taxon>Mortierellomycetes</taxon>
        <taxon>Mortierellales</taxon>
        <taxon>Mortierellaceae</taxon>
        <taxon>Linnemannia</taxon>
    </lineage>
</organism>
<gene>
    <name evidence="2" type="ORF">KI688_000912</name>
</gene>
<accession>A0A9P7Y567</accession>
<protein>
    <submittedName>
        <fullName evidence="2">Uncharacterized protein</fullName>
    </submittedName>
</protein>
<dbReference type="AlphaFoldDB" id="A0A9P7Y567"/>
<reference evidence="2" key="1">
    <citation type="submission" date="2021-06" db="EMBL/GenBank/DDBJ databases">
        <title>Genome Sequence of Mortierella hyaline Strain SCG-10, a Cold-Adapted, Nitrate-Reducing Fungus Isolated from Soil in Minnesota, USA.</title>
        <authorList>
            <person name="Aldossari N."/>
        </authorList>
    </citation>
    <scope>NUCLEOTIDE SEQUENCE</scope>
    <source>
        <strain evidence="2">SCG-10</strain>
    </source>
</reference>
<proteinExistence type="predicted"/>
<feature type="region of interest" description="Disordered" evidence="1">
    <location>
        <begin position="1"/>
        <end position="23"/>
    </location>
</feature>